<dbReference type="Gene3D" id="3.30.450.40">
    <property type="match status" value="1"/>
</dbReference>
<protein>
    <submittedName>
        <fullName evidence="4">Diguanylate cyclase</fullName>
    </submittedName>
</protein>
<dbReference type="GO" id="GO:0006355">
    <property type="term" value="P:regulation of DNA-templated transcription"/>
    <property type="evidence" value="ECO:0007669"/>
    <property type="project" value="InterPro"/>
</dbReference>
<dbReference type="Pfam" id="PF00989">
    <property type="entry name" value="PAS"/>
    <property type="match status" value="1"/>
</dbReference>
<dbReference type="InterPro" id="IPR000160">
    <property type="entry name" value="GGDEF_dom"/>
</dbReference>
<dbReference type="SUPFAM" id="SSF55785">
    <property type="entry name" value="PYP-like sensor domain (PAS domain)"/>
    <property type="match status" value="1"/>
</dbReference>
<evidence type="ECO:0000313" key="4">
    <source>
        <dbReference type="EMBL" id="NYS59634.1"/>
    </source>
</evidence>
<evidence type="ECO:0000313" key="5">
    <source>
        <dbReference type="Proteomes" id="UP000586119"/>
    </source>
</evidence>
<evidence type="ECO:0000256" key="1">
    <source>
        <dbReference type="ARBA" id="ARBA00001946"/>
    </source>
</evidence>
<dbReference type="PROSITE" id="PS50887">
    <property type="entry name" value="GGDEF"/>
    <property type="match status" value="1"/>
</dbReference>
<dbReference type="PANTHER" id="PTHR44757:SF2">
    <property type="entry name" value="BIOFILM ARCHITECTURE MAINTENANCE PROTEIN MBAA"/>
    <property type="match status" value="1"/>
</dbReference>
<dbReference type="CDD" id="cd01949">
    <property type="entry name" value="GGDEF"/>
    <property type="match status" value="1"/>
</dbReference>
<dbReference type="InterPro" id="IPR000014">
    <property type="entry name" value="PAS"/>
</dbReference>
<dbReference type="PROSITE" id="PS50112">
    <property type="entry name" value="PAS"/>
    <property type="match status" value="1"/>
</dbReference>
<dbReference type="NCBIfam" id="TIGR00229">
    <property type="entry name" value="sensory_box"/>
    <property type="match status" value="1"/>
</dbReference>
<feature type="domain" description="GGDEF" evidence="3">
    <location>
        <begin position="337"/>
        <end position="470"/>
    </location>
</feature>
<dbReference type="SMART" id="SM00267">
    <property type="entry name" value="GGDEF"/>
    <property type="match status" value="1"/>
</dbReference>
<dbReference type="EMBL" id="JACCDF010000001">
    <property type="protein sequence ID" value="NYS59634.1"/>
    <property type="molecule type" value="Genomic_DNA"/>
</dbReference>
<dbReference type="InterPro" id="IPR013767">
    <property type="entry name" value="PAS_fold"/>
</dbReference>
<dbReference type="GO" id="GO:0003824">
    <property type="term" value="F:catalytic activity"/>
    <property type="evidence" value="ECO:0007669"/>
    <property type="project" value="UniProtKB-ARBA"/>
</dbReference>
<dbReference type="PANTHER" id="PTHR44757">
    <property type="entry name" value="DIGUANYLATE CYCLASE DGCP"/>
    <property type="match status" value="1"/>
</dbReference>
<organism evidence="4 5">
    <name type="scientific">Vreelandella salicampi</name>
    <dbReference type="NCBI Taxonomy" id="1449798"/>
    <lineage>
        <taxon>Bacteria</taxon>
        <taxon>Pseudomonadati</taxon>
        <taxon>Pseudomonadota</taxon>
        <taxon>Gammaproteobacteria</taxon>
        <taxon>Oceanospirillales</taxon>
        <taxon>Halomonadaceae</taxon>
        <taxon>Vreelandella</taxon>
    </lineage>
</organism>
<dbReference type="Pfam" id="PF01590">
    <property type="entry name" value="GAF"/>
    <property type="match status" value="1"/>
</dbReference>
<comment type="caution">
    <text evidence="4">The sequence shown here is derived from an EMBL/GenBank/DDBJ whole genome shotgun (WGS) entry which is preliminary data.</text>
</comment>
<dbReference type="CDD" id="cd00130">
    <property type="entry name" value="PAS"/>
    <property type="match status" value="1"/>
</dbReference>
<dbReference type="SUPFAM" id="SSF55781">
    <property type="entry name" value="GAF domain-like"/>
    <property type="match status" value="1"/>
</dbReference>
<evidence type="ECO:0000259" key="3">
    <source>
        <dbReference type="PROSITE" id="PS50887"/>
    </source>
</evidence>
<dbReference type="Gene3D" id="3.30.450.20">
    <property type="entry name" value="PAS domain"/>
    <property type="match status" value="1"/>
</dbReference>
<dbReference type="InterPro" id="IPR043128">
    <property type="entry name" value="Rev_trsase/Diguanyl_cyclase"/>
</dbReference>
<dbReference type="SUPFAM" id="SSF55073">
    <property type="entry name" value="Nucleotide cyclase"/>
    <property type="match status" value="1"/>
</dbReference>
<dbReference type="Gene3D" id="3.30.70.270">
    <property type="match status" value="1"/>
</dbReference>
<dbReference type="Pfam" id="PF00990">
    <property type="entry name" value="GGDEF"/>
    <property type="match status" value="1"/>
</dbReference>
<dbReference type="RefSeq" id="WP_179928946.1">
    <property type="nucleotide sequence ID" value="NZ_JACCDF010000001.1"/>
</dbReference>
<dbReference type="AlphaFoldDB" id="A0A7Z0RTP4"/>
<dbReference type="InterPro" id="IPR029787">
    <property type="entry name" value="Nucleotide_cyclase"/>
</dbReference>
<dbReference type="InterPro" id="IPR029016">
    <property type="entry name" value="GAF-like_dom_sf"/>
</dbReference>
<dbReference type="InterPro" id="IPR035965">
    <property type="entry name" value="PAS-like_dom_sf"/>
</dbReference>
<gene>
    <name evidence="4" type="ORF">HZS81_02490</name>
</gene>
<name>A0A7Z0RTP4_9GAMM</name>
<comment type="cofactor">
    <cofactor evidence="1">
        <name>Mg(2+)</name>
        <dbReference type="ChEBI" id="CHEBI:18420"/>
    </cofactor>
</comment>
<dbReference type="InterPro" id="IPR052155">
    <property type="entry name" value="Biofilm_reg_signaling"/>
</dbReference>
<evidence type="ECO:0000259" key="2">
    <source>
        <dbReference type="PROSITE" id="PS50112"/>
    </source>
</evidence>
<reference evidence="4 5" key="1">
    <citation type="journal article" date="2015" name="Int. J. Syst. Evol. Microbiol.">
        <title>Halomonas salicampi sp. nov., a halotolerant and alkalitolerant bacterium isolated from a saltern soil.</title>
        <authorList>
            <person name="Lee J.C."/>
            <person name="Kim Y.S."/>
            <person name="Yun B.S."/>
            <person name="Whang K.S."/>
        </authorList>
    </citation>
    <scope>NUCLEOTIDE SEQUENCE [LARGE SCALE GENOMIC DNA]</scope>
    <source>
        <strain evidence="4 5">BH103</strain>
    </source>
</reference>
<sequence length="473" mass="53504">MLGYPIPANETQRLAALHQIKLLDTPDDPVFDRVTRLATRLLNVPIATVTLIDADRQWIKSRVGTDTRETTRKVAFCSHTIAEGAPLVVEDARQDPRFSANPFVDCENGIRFYAGIPIFSSEGYALGSLCVVDTQPRHLHEDELAALKDLTDILNDEIRLREHLTREQQRRAISQRELDALHRSLEEQIERRTRELNLVIESAYDAYISADENHRVLDWNRAAAAMFGWSRQEALGQSLQALIFPHGVPEYDDATPIEVNACRRDGRETPAEVRMKSLRVEGKHRYSLFLHDITERRQLEQLRDREAREDALTQLPNRRALDERLLDAMARARRLQQPLAVLFLDLDGFKAVNDDHGHAVGDELLRDIAKRLRHSVRETDYVARWAGDEFVIVLEGMAPEAIQGLSEKLILTIEAPIQLGEMSLYVSTSIGVASYTPASNETAQELLKRADVAMYEAKQAGKAQVKIAQQGKA</sequence>
<dbReference type="Proteomes" id="UP000586119">
    <property type="component" value="Unassembled WGS sequence"/>
</dbReference>
<dbReference type="SMART" id="SM00091">
    <property type="entry name" value="PAS"/>
    <property type="match status" value="1"/>
</dbReference>
<keyword evidence="5" id="KW-1185">Reference proteome</keyword>
<dbReference type="NCBIfam" id="TIGR00254">
    <property type="entry name" value="GGDEF"/>
    <property type="match status" value="1"/>
</dbReference>
<feature type="domain" description="PAS" evidence="2">
    <location>
        <begin position="192"/>
        <end position="245"/>
    </location>
</feature>
<accession>A0A7Z0RTP4</accession>
<dbReference type="FunFam" id="3.30.70.270:FF:000001">
    <property type="entry name" value="Diguanylate cyclase domain protein"/>
    <property type="match status" value="1"/>
</dbReference>
<dbReference type="SMART" id="SM00065">
    <property type="entry name" value="GAF"/>
    <property type="match status" value="1"/>
</dbReference>
<proteinExistence type="predicted"/>
<dbReference type="InterPro" id="IPR003018">
    <property type="entry name" value="GAF"/>
</dbReference>